<dbReference type="Gramene" id="CDO98967">
    <property type="protein sequence ID" value="CDO98967"/>
    <property type="gene ID" value="GSCOC_T00025956001"/>
</dbReference>
<protein>
    <submittedName>
        <fullName evidence="2">Uncharacterized protein</fullName>
    </submittedName>
</protein>
<accession>A0A068TSD3</accession>
<gene>
    <name evidence="2" type="ORF">GSCOC_T00025956001</name>
</gene>
<feature type="compositionally biased region" description="Basic residues" evidence="1">
    <location>
        <begin position="13"/>
        <end position="27"/>
    </location>
</feature>
<reference evidence="3" key="1">
    <citation type="journal article" date="2014" name="Science">
        <title>The coffee genome provides insight into the convergent evolution of caffeine biosynthesis.</title>
        <authorList>
            <person name="Denoeud F."/>
            <person name="Carretero-Paulet L."/>
            <person name="Dereeper A."/>
            <person name="Droc G."/>
            <person name="Guyot R."/>
            <person name="Pietrella M."/>
            <person name="Zheng C."/>
            <person name="Alberti A."/>
            <person name="Anthony F."/>
            <person name="Aprea G."/>
            <person name="Aury J.M."/>
            <person name="Bento P."/>
            <person name="Bernard M."/>
            <person name="Bocs S."/>
            <person name="Campa C."/>
            <person name="Cenci A."/>
            <person name="Combes M.C."/>
            <person name="Crouzillat D."/>
            <person name="Da Silva C."/>
            <person name="Daddiego L."/>
            <person name="De Bellis F."/>
            <person name="Dussert S."/>
            <person name="Garsmeur O."/>
            <person name="Gayraud T."/>
            <person name="Guignon V."/>
            <person name="Jahn K."/>
            <person name="Jamilloux V."/>
            <person name="Joet T."/>
            <person name="Labadie K."/>
            <person name="Lan T."/>
            <person name="Leclercq J."/>
            <person name="Lepelley M."/>
            <person name="Leroy T."/>
            <person name="Li L.T."/>
            <person name="Librado P."/>
            <person name="Lopez L."/>
            <person name="Munoz A."/>
            <person name="Noel B."/>
            <person name="Pallavicini A."/>
            <person name="Perrotta G."/>
            <person name="Poncet V."/>
            <person name="Pot D."/>
            <person name="Priyono X."/>
            <person name="Rigoreau M."/>
            <person name="Rouard M."/>
            <person name="Rozas J."/>
            <person name="Tranchant-Dubreuil C."/>
            <person name="VanBuren R."/>
            <person name="Zhang Q."/>
            <person name="Andrade A.C."/>
            <person name="Argout X."/>
            <person name="Bertrand B."/>
            <person name="de Kochko A."/>
            <person name="Graziosi G."/>
            <person name="Henry R.J."/>
            <person name="Jayarama X."/>
            <person name="Ming R."/>
            <person name="Nagai C."/>
            <person name="Rounsley S."/>
            <person name="Sankoff D."/>
            <person name="Giuliano G."/>
            <person name="Albert V.A."/>
            <person name="Wincker P."/>
            <person name="Lashermes P."/>
        </authorList>
    </citation>
    <scope>NUCLEOTIDE SEQUENCE [LARGE SCALE GENOMIC DNA]</scope>
    <source>
        <strain evidence="3">cv. DH200-94</strain>
    </source>
</reference>
<sequence>MLTGNPHLLFFSPKKKPKKNEKPKKGMQKLEKKLFYVVNKSFHCLQHKYHHKDATFTSSITNKKTNKITKDLIFVPEAARWTNHILDKRREKKRTMNIRKKAYT</sequence>
<evidence type="ECO:0000313" key="3">
    <source>
        <dbReference type="Proteomes" id="UP000295252"/>
    </source>
</evidence>
<name>A0A068TSD3_COFCA</name>
<feature type="region of interest" description="Disordered" evidence="1">
    <location>
        <begin position="1"/>
        <end position="27"/>
    </location>
</feature>
<dbReference type="Proteomes" id="UP000295252">
    <property type="component" value="Chromosome V"/>
</dbReference>
<evidence type="ECO:0000313" key="2">
    <source>
        <dbReference type="EMBL" id="CDO98967.1"/>
    </source>
</evidence>
<dbReference type="EMBL" id="HG739087">
    <property type="protein sequence ID" value="CDO98967.1"/>
    <property type="molecule type" value="Genomic_DNA"/>
</dbReference>
<dbReference type="InParanoid" id="A0A068TSD3"/>
<evidence type="ECO:0000256" key="1">
    <source>
        <dbReference type="SAM" id="MobiDB-lite"/>
    </source>
</evidence>
<proteinExistence type="predicted"/>
<keyword evidence="3" id="KW-1185">Reference proteome</keyword>
<organism evidence="2 3">
    <name type="scientific">Coffea canephora</name>
    <name type="common">Robusta coffee</name>
    <dbReference type="NCBI Taxonomy" id="49390"/>
    <lineage>
        <taxon>Eukaryota</taxon>
        <taxon>Viridiplantae</taxon>
        <taxon>Streptophyta</taxon>
        <taxon>Embryophyta</taxon>
        <taxon>Tracheophyta</taxon>
        <taxon>Spermatophyta</taxon>
        <taxon>Magnoliopsida</taxon>
        <taxon>eudicotyledons</taxon>
        <taxon>Gunneridae</taxon>
        <taxon>Pentapetalae</taxon>
        <taxon>asterids</taxon>
        <taxon>lamiids</taxon>
        <taxon>Gentianales</taxon>
        <taxon>Rubiaceae</taxon>
        <taxon>Ixoroideae</taxon>
        <taxon>Gardenieae complex</taxon>
        <taxon>Bertiereae - Coffeeae clade</taxon>
        <taxon>Coffeeae</taxon>
        <taxon>Coffea</taxon>
    </lineage>
</organism>
<dbReference type="AlphaFoldDB" id="A0A068TSD3"/>